<dbReference type="Proteomes" id="UP000027850">
    <property type="component" value="Unassembled WGS sequence"/>
</dbReference>
<sequence length="40" mass="4459">MCLAASGRSDNTDDNWFHSLSTEKLTVSPDILFFNVIITV</sequence>
<dbReference type="EMBL" id="JNHK01000058">
    <property type="protein sequence ID" value="KDS39217.1"/>
    <property type="molecule type" value="Genomic_DNA"/>
</dbReference>
<reference evidence="1 2" key="1">
    <citation type="submission" date="2014-04" db="EMBL/GenBank/DDBJ databases">
        <authorList>
            <person name="Sears C."/>
            <person name="Carroll K."/>
            <person name="Sack B.R."/>
            <person name="Qadri F."/>
            <person name="Myers L.L."/>
            <person name="Chung G.-T."/>
            <person name="Escheverria P."/>
            <person name="Fraser C.M."/>
            <person name="Sadzewicz L."/>
            <person name="Shefchek K.A."/>
            <person name="Tallon L."/>
            <person name="Das S.P."/>
            <person name="Daugherty S."/>
            <person name="Mongodin E.F."/>
        </authorList>
    </citation>
    <scope>NUCLEOTIDE SEQUENCE [LARGE SCALE GENOMIC DNA]</scope>
    <source>
        <strain evidence="1 2">3776 D15 i</strain>
    </source>
</reference>
<accession>A0AB34LIG6</accession>
<gene>
    <name evidence="1" type="ORF">M091_4521</name>
</gene>
<organism evidence="1 2">
    <name type="scientific">Parabacteroides distasonis str. 3776 D15 i</name>
    <dbReference type="NCBI Taxonomy" id="1339342"/>
    <lineage>
        <taxon>Bacteria</taxon>
        <taxon>Pseudomonadati</taxon>
        <taxon>Bacteroidota</taxon>
        <taxon>Bacteroidia</taxon>
        <taxon>Bacteroidales</taxon>
        <taxon>Tannerellaceae</taxon>
        <taxon>Parabacteroides</taxon>
    </lineage>
</organism>
<protein>
    <submittedName>
        <fullName evidence="1">Uncharacterized protein</fullName>
    </submittedName>
</protein>
<evidence type="ECO:0000313" key="1">
    <source>
        <dbReference type="EMBL" id="KDS39217.1"/>
    </source>
</evidence>
<comment type="caution">
    <text evidence="1">The sequence shown here is derived from an EMBL/GenBank/DDBJ whole genome shotgun (WGS) entry which is preliminary data.</text>
</comment>
<name>A0AB34LIG6_PARDI</name>
<evidence type="ECO:0000313" key="2">
    <source>
        <dbReference type="Proteomes" id="UP000027850"/>
    </source>
</evidence>
<proteinExistence type="predicted"/>
<dbReference type="AlphaFoldDB" id="A0AB34LIG6"/>